<accession>A0A0F9TGW4</accession>
<name>A0A0F9TGW4_9ZZZZ</name>
<reference evidence="1" key="1">
    <citation type="journal article" date="2015" name="Nature">
        <title>Complex archaea that bridge the gap between prokaryotes and eukaryotes.</title>
        <authorList>
            <person name="Spang A."/>
            <person name="Saw J.H."/>
            <person name="Jorgensen S.L."/>
            <person name="Zaremba-Niedzwiedzka K."/>
            <person name="Martijn J."/>
            <person name="Lind A.E."/>
            <person name="van Eijk R."/>
            <person name="Schleper C."/>
            <person name="Guy L."/>
            <person name="Ettema T.J."/>
        </authorList>
    </citation>
    <scope>NUCLEOTIDE SEQUENCE</scope>
</reference>
<proteinExistence type="predicted"/>
<gene>
    <name evidence="1" type="ORF">LCGC14_0329250</name>
</gene>
<dbReference type="EMBL" id="LAZR01000230">
    <property type="protein sequence ID" value="KKN80480.1"/>
    <property type="molecule type" value="Genomic_DNA"/>
</dbReference>
<comment type="caution">
    <text evidence="1">The sequence shown here is derived from an EMBL/GenBank/DDBJ whole genome shotgun (WGS) entry which is preliminary data.</text>
</comment>
<organism evidence="1">
    <name type="scientific">marine sediment metagenome</name>
    <dbReference type="NCBI Taxonomy" id="412755"/>
    <lineage>
        <taxon>unclassified sequences</taxon>
        <taxon>metagenomes</taxon>
        <taxon>ecological metagenomes</taxon>
    </lineage>
</organism>
<sequence>MKLEVEHLDDKTKNSFIRYIFTDIEKASPKGTSKKIIEAWKSQPKTISLHHIKNNLEALKQYNQHVVYQAHKSVLSASKVCYGL</sequence>
<dbReference type="AlphaFoldDB" id="A0A0F9TGW4"/>
<protein>
    <submittedName>
        <fullName evidence="1">Uncharacterized protein</fullName>
    </submittedName>
</protein>
<evidence type="ECO:0000313" key="1">
    <source>
        <dbReference type="EMBL" id="KKN80480.1"/>
    </source>
</evidence>